<dbReference type="Pfam" id="PF00083">
    <property type="entry name" value="Sugar_tr"/>
    <property type="match status" value="1"/>
</dbReference>
<evidence type="ECO:0000256" key="6">
    <source>
        <dbReference type="SAM" id="Phobius"/>
    </source>
</evidence>
<dbReference type="GO" id="GO:0022857">
    <property type="term" value="F:transmembrane transporter activity"/>
    <property type="evidence" value="ECO:0007669"/>
    <property type="project" value="InterPro"/>
</dbReference>
<gene>
    <name evidence="8" type="primary">jg25971</name>
    <name evidence="8" type="ORF">PAEG_LOCUS12507</name>
</gene>
<feature type="transmembrane region" description="Helical" evidence="6">
    <location>
        <begin position="368"/>
        <end position="388"/>
    </location>
</feature>
<dbReference type="Proteomes" id="UP000838756">
    <property type="component" value="Unassembled WGS sequence"/>
</dbReference>
<proteinExistence type="predicted"/>
<dbReference type="SUPFAM" id="SSF103473">
    <property type="entry name" value="MFS general substrate transporter"/>
    <property type="match status" value="1"/>
</dbReference>
<feature type="transmembrane region" description="Helical" evidence="6">
    <location>
        <begin position="134"/>
        <end position="156"/>
    </location>
</feature>
<keyword evidence="9" id="KW-1185">Reference proteome</keyword>
<evidence type="ECO:0000256" key="1">
    <source>
        <dbReference type="ARBA" id="ARBA00004141"/>
    </source>
</evidence>
<feature type="transmembrane region" description="Helical" evidence="6">
    <location>
        <begin position="30"/>
        <end position="49"/>
    </location>
</feature>
<organism evidence="8 9">
    <name type="scientific">Pararge aegeria aegeria</name>
    <dbReference type="NCBI Taxonomy" id="348720"/>
    <lineage>
        <taxon>Eukaryota</taxon>
        <taxon>Metazoa</taxon>
        <taxon>Ecdysozoa</taxon>
        <taxon>Arthropoda</taxon>
        <taxon>Hexapoda</taxon>
        <taxon>Insecta</taxon>
        <taxon>Pterygota</taxon>
        <taxon>Neoptera</taxon>
        <taxon>Endopterygota</taxon>
        <taxon>Lepidoptera</taxon>
        <taxon>Glossata</taxon>
        <taxon>Ditrysia</taxon>
        <taxon>Papilionoidea</taxon>
        <taxon>Nymphalidae</taxon>
        <taxon>Satyrinae</taxon>
        <taxon>Satyrini</taxon>
        <taxon>Parargina</taxon>
        <taxon>Pararge</taxon>
    </lineage>
</organism>
<feature type="transmembrane region" description="Helical" evidence="6">
    <location>
        <begin position="457"/>
        <end position="478"/>
    </location>
</feature>
<comment type="caution">
    <text evidence="8">The sequence shown here is derived from an EMBL/GenBank/DDBJ whole genome shotgun (WGS) entry which is preliminary data.</text>
</comment>
<feature type="transmembrane region" description="Helical" evidence="6">
    <location>
        <begin position="220"/>
        <end position="243"/>
    </location>
</feature>
<evidence type="ECO:0000256" key="2">
    <source>
        <dbReference type="ARBA" id="ARBA00022692"/>
    </source>
</evidence>
<dbReference type="OrthoDB" id="2544694at2759"/>
<feature type="transmembrane region" description="Helical" evidence="6">
    <location>
        <begin position="400"/>
        <end position="422"/>
    </location>
</feature>
<feature type="region of interest" description="Disordered" evidence="5">
    <location>
        <begin position="522"/>
        <end position="542"/>
    </location>
</feature>
<dbReference type="InterPro" id="IPR020846">
    <property type="entry name" value="MFS_dom"/>
</dbReference>
<evidence type="ECO:0000256" key="4">
    <source>
        <dbReference type="ARBA" id="ARBA00023136"/>
    </source>
</evidence>
<dbReference type="InterPro" id="IPR036259">
    <property type="entry name" value="MFS_trans_sf"/>
</dbReference>
<dbReference type="GO" id="GO:0016020">
    <property type="term" value="C:membrane"/>
    <property type="evidence" value="ECO:0007669"/>
    <property type="project" value="UniProtKB-SubCell"/>
</dbReference>
<reference evidence="8" key="1">
    <citation type="submission" date="2022-03" db="EMBL/GenBank/DDBJ databases">
        <authorList>
            <person name="Lindestad O."/>
        </authorList>
    </citation>
    <scope>NUCLEOTIDE SEQUENCE</scope>
</reference>
<dbReference type="InterPro" id="IPR005828">
    <property type="entry name" value="MFS_sugar_transport-like"/>
</dbReference>
<sequence length="573" mass="63862">MFKKSKKCEVEQCDVNDILEKFGKYQILQYFYACLPAMFVSMINVNYIFVAGEVNHRCLIPECESTSPKIGVPWWPTSHIDQCSKPVLNNTLLLDNFCTNASFTDVVGECSDWVYENNNTIFSTLNLACQPWKVSLIGAIHNIGMAFAMLVAGWMADTIGRKPTIVICSIGCFAGNLKTFASSYPVYIGLEFLEAAICGGVYTAGSVLMIEIGNKKNRMLAGVLFAYAIYMGEAVFAVVAMVVPFWKTLIRIICSPTLLFISYILLVRESPRWQILNGRAEPVKETLKLIVKTNKLNINTNEIDNLDEEKLKTTFKIECNDKKEGFRDVLRCREVLKRFLVATVCRFTVTFIYYGLIINSVWLPGNKYTNFLLAAAMSFPGELISMYLMNKYGRKKPLIFGHLICGIACVACGVVPGTYTWLKICLFLLGKLVTAACYTGIVTYTMELFPTSVRGSLLGLCTLASSVGNMVAPLTPVMTTISPVLAPLCFGGTALIASGLLILTPETRDLPLMDTIDQVARNAADNETPKNDNNQTDSQDRCEDLRKVDKTVQRRSNQTLNNGSFYRRNVEVY</sequence>
<keyword evidence="4 6" id="KW-0472">Membrane</keyword>
<keyword evidence="3 6" id="KW-1133">Transmembrane helix</keyword>
<protein>
    <submittedName>
        <fullName evidence="8">Jg25971 protein</fullName>
    </submittedName>
</protein>
<evidence type="ECO:0000256" key="5">
    <source>
        <dbReference type="SAM" id="MobiDB-lite"/>
    </source>
</evidence>
<dbReference type="PANTHER" id="PTHR24064">
    <property type="entry name" value="SOLUTE CARRIER FAMILY 22 MEMBER"/>
    <property type="match status" value="1"/>
</dbReference>
<evidence type="ECO:0000313" key="9">
    <source>
        <dbReference type="Proteomes" id="UP000838756"/>
    </source>
</evidence>
<feature type="transmembrane region" description="Helical" evidence="6">
    <location>
        <begin position="187"/>
        <end position="208"/>
    </location>
</feature>
<evidence type="ECO:0000259" key="7">
    <source>
        <dbReference type="PROSITE" id="PS50850"/>
    </source>
</evidence>
<feature type="transmembrane region" description="Helical" evidence="6">
    <location>
        <begin position="249"/>
        <end position="267"/>
    </location>
</feature>
<feature type="domain" description="Major facilitator superfamily (MFS) profile" evidence="7">
    <location>
        <begin position="88"/>
        <end position="509"/>
    </location>
</feature>
<dbReference type="EMBL" id="CAKXAJ010025083">
    <property type="protein sequence ID" value="CAH2234758.1"/>
    <property type="molecule type" value="Genomic_DNA"/>
</dbReference>
<keyword evidence="2 6" id="KW-0812">Transmembrane</keyword>
<feature type="transmembrane region" description="Helical" evidence="6">
    <location>
        <begin position="484"/>
        <end position="503"/>
    </location>
</feature>
<evidence type="ECO:0000313" key="8">
    <source>
        <dbReference type="EMBL" id="CAH2234758.1"/>
    </source>
</evidence>
<dbReference type="PROSITE" id="PS50850">
    <property type="entry name" value="MFS"/>
    <property type="match status" value="1"/>
</dbReference>
<comment type="subcellular location">
    <subcellularLocation>
        <location evidence="1">Membrane</location>
        <topology evidence="1">Multi-pass membrane protein</topology>
    </subcellularLocation>
</comment>
<dbReference type="Gene3D" id="1.20.1250.20">
    <property type="entry name" value="MFS general substrate transporter like domains"/>
    <property type="match status" value="1"/>
</dbReference>
<evidence type="ECO:0000256" key="3">
    <source>
        <dbReference type="ARBA" id="ARBA00022989"/>
    </source>
</evidence>
<accession>A0A8S4RGS5</accession>
<feature type="transmembrane region" description="Helical" evidence="6">
    <location>
        <begin position="428"/>
        <end position="445"/>
    </location>
</feature>
<name>A0A8S4RGS5_9NEOP</name>
<dbReference type="AlphaFoldDB" id="A0A8S4RGS5"/>
<feature type="transmembrane region" description="Helical" evidence="6">
    <location>
        <begin position="339"/>
        <end position="362"/>
    </location>
</feature>